<name>A0A0F9JU23_9ZZZZ</name>
<protein>
    <recommendedName>
        <fullName evidence="2">Phage gp6-like head-tail connector protein</fullName>
    </recommendedName>
</protein>
<dbReference type="EMBL" id="LAZR01016933">
    <property type="protein sequence ID" value="KKM02433.1"/>
    <property type="molecule type" value="Genomic_DNA"/>
</dbReference>
<evidence type="ECO:0000313" key="1">
    <source>
        <dbReference type="EMBL" id="KKM02433.1"/>
    </source>
</evidence>
<sequence>MALTVIADLEAHLATSFTGDDITRVTDEWLPQAQAAAEAWCKQPLEHASVTEVFEVDQWESWYVTDRFPITAVTSVTEDTLLTVTDQYLSYEDGTLRRVNGALDSSWSMFPNGVTVVYTAGYGTGAPSPFDTVPPDLVLAIVSIAADLVDNSRVFAEHGGVPIKQIQLEGSDAVTYNEATNPRKPGEFTDAVKTLLSPFVRRLM</sequence>
<organism evidence="1">
    <name type="scientific">marine sediment metagenome</name>
    <dbReference type="NCBI Taxonomy" id="412755"/>
    <lineage>
        <taxon>unclassified sequences</taxon>
        <taxon>metagenomes</taxon>
        <taxon>ecological metagenomes</taxon>
    </lineage>
</organism>
<evidence type="ECO:0008006" key="2">
    <source>
        <dbReference type="Google" id="ProtNLM"/>
    </source>
</evidence>
<reference evidence="1" key="1">
    <citation type="journal article" date="2015" name="Nature">
        <title>Complex archaea that bridge the gap between prokaryotes and eukaryotes.</title>
        <authorList>
            <person name="Spang A."/>
            <person name="Saw J.H."/>
            <person name="Jorgensen S.L."/>
            <person name="Zaremba-Niedzwiedzka K."/>
            <person name="Martijn J."/>
            <person name="Lind A.E."/>
            <person name="van Eijk R."/>
            <person name="Schleper C."/>
            <person name="Guy L."/>
            <person name="Ettema T.J."/>
        </authorList>
    </citation>
    <scope>NUCLEOTIDE SEQUENCE</scope>
</reference>
<gene>
    <name evidence="1" type="ORF">LCGC14_1784460</name>
</gene>
<comment type="caution">
    <text evidence="1">The sequence shown here is derived from an EMBL/GenBank/DDBJ whole genome shotgun (WGS) entry which is preliminary data.</text>
</comment>
<accession>A0A0F9JU23</accession>
<proteinExistence type="predicted"/>
<dbReference type="AlphaFoldDB" id="A0A0F9JU23"/>